<protein>
    <submittedName>
        <fullName evidence="1">GemA protein</fullName>
    </submittedName>
</protein>
<dbReference type="Proteomes" id="UP000180253">
    <property type="component" value="Unassembled WGS sequence"/>
</dbReference>
<name>A0A1S1N7H9_9GAMM</name>
<dbReference type="STRING" id="327939.BIW53_02325"/>
<reference evidence="1 2" key="1">
    <citation type="submission" date="2016-10" db="EMBL/GenBank/DDBJ databases">
        <title>Pseudoalteromonas amylolytica sp. nov., isolated from the surface seawater.</title>
        <authorList>
            <person name="Wu Y.-H."/>
            <person name="Cheng H."/>
            <person name="Jin X.-B."/>
            <person name="Wang C.-S."/>
            <person name="Xu X.-W."/>
        </authorList>
    </citation>
    <scope>NUCLEOTIDE SEQUENCE [LARGE SCALE GENOMIC DNA]</scope>
    <source>
        <strain evidence="1 2">JCM 12483</strain>
    </source>
</reference>
<organism evidence="1 2">
    <name type="scientific">Pseudoalteromonas byunsanensis</name>
    <dbReference type="NCBI Taxonomy" id="327939"/>
    <lineage>
        <taxon>Bacteria</taxon>
        <taxon>Pseudomonadati</taxon>
        <taxon>Pseudomonadota</taxon>
        <taxon>Gammaproteobacteria</taxon>
        <taxon>Alteromonadales</taxon>
        <taxon>Pseudoalteromonadaceae</taxon>
        <taxon>Pseudoalteromonas</taxon>
    </lineage>
</organism>
<evidence type="ECO:0000313" key="2">
    <source>
        <dbReference type="Proteomes" id="UP000180253"/>
    </source>
</evidence>
<dbReference type="Pfam" id="PF06252">
    <property type="entry name" value="GemA"/>
    <property type="match status" value="1"/>
</dbReference>
<dbReference type="RefSeq" id="WP_070990212.1">
    <property type="nucleotide sequence ID" value="NZ_CBCSHD010000008.1"/>
</dbReference>
<accession>A0A1S1N7H9</accession>
<dbReference type="AlphaFoldDB" id="A0A1S1N7H9"/>
<comment type="caution">
    <text evidence="1">The sequence shown here is derived from an EMBL/GenBank/DDBJ whole genome shotgun (WGS) entry which is preliminary data.</text>
</comment>
<evidence type="ECO:0000313" key="1">
    <source>
        <dbReference type="EMBL" id="OHU97177.1"/>
    </source>
</evidence>
<gene>
    <name evidence="1" type="ORF">BIW53_02325</name>
</gene>
<keyword evidence="2" id="KW-1185">Reference proteome</keyword>
<proteinExistence type="predicted"/>
<dbReference type="OrthoDB" id="7360086at2"/>
<dbReference type="InterPro" id="IPR009363">
    <property type="entry name" value="Phage_Mu_Gp16"/>
</dbReference>
<dbReference type="EMBL" id="MNAN01000018">
    <property type="protein sequence ID" value="OHU97177.1"/>
    <property type="molecule type" value="Genomic_DNA"/>
</dbReference>
<sequence length="213" mass="24829">MKMSKSRYIQLIHVGQGQLGWDDDLYRSVLEKLTGKESCKDMNVTELKSVLDYMKENGFKVVTKKRSGKNSPITRDKDDKTQLDKLRQLWIAMKYRGYIKEGSDQALLNWSKNQAKRLNKSVAIERLEWLQPKMLNALIEQLKSWYVRVMAKDMDELAPDLKALPLYKEEQVTAQRYVFDYSGKFQRCNVEQLEAALNFTGQMLGKYSGVRNV</sequence>